<dbReference type="PANTHER" id="PTHR42973">
    <property type="entry name" value="BINDING OXIDOREDUCTASE, PUTATIVE (AFU_ORTHOLOGUE AFUA_1G17690)-RELATED"/>
    <property type="match status" value="1"/>
</dbReference>
<keyword evidence="2" id="KW-0285">Flavoprotein</keyword>
<dbReference type="InterPro" id="IPR006094">
    <property type="entry name" value="Oxid_FAD_bind_N"/>
</dbReference>
<feature type="domain" description="FAD-binding PCMH-type" evidence="6">
    <location>
        <begin position="559"/>
        <end position="741"/>
    </location>
</feature>
<dbReference type="GO" id="GO:0071949">
    <property type="term" value="F:FAD binding"/>
    <property type="evidence" value="ECO:0007669"/>
    <property type="project" value="InterPro"/>
</dbReference>
<comment type="similarity">
    <text evidence="1">Belongs to the oxygen-dependent FAD-linked oxidoreductase family.</text>
</comment>
<feature type="compositionally biased region" description="Polar residues" evidence="5">
    <location>
        <begin position="319"/>
        <end position="333"/>
    </location>
</feature>
<feature type="compositionally biased region" description="Acidic residues" evidence="5">
    <location>
        <begin position="479"/>
        <end position="495"/>
    </location>
</feature>
<evidence type="ECO:0000256" key="2">
    <source>
        <dbReference type="ARBA" id="ARBA00022630"/>
    </source>
</evidence>
<keyword evidence="8" id="KW-1185">Reference proteome</keyword>
<dbReference type="EMBL" id="LJZO01000075">
    <property type="protein sequence ID" value="ROV87806.1"/>
    <property type="molecule type" value="Genomic_DNA"/>
</dbReference>
<protein>
    <recommendedName>
        <fullName evidence="6">FAD-binding PCMH-type domain-containing protein</fullName>
    </recommendedName>
</protein>
<dbReference type="InterPro" id="IPR036318">
    <property type="entry name" value="FAD-bd_PCMH-like_sf"/>
</dbReference>
<evidence type="ECO:0000256" key="1">
    <source>
        <dbReference type="ARBA" id="ARBA00005466"/>
    </source>
</evidence>
<evidence type="ECO:0000256" key="5">
    <source>
        <dbReference type="SAM" id="MobiDB-lite"/>
    </source>
</evidence>
<keyword evidence="4" id="KW-0560">Oxidoreductase</keyword>
<dbReference type="InterPro" id="IPR016169">
    <property type="entry name" value="FAD-bd_PCMH_sub2"/>
</dbReference>
<feature type="compositionally biased region" description="Low complexity" evidence="5">
    <location>
        <begin position="446"/>
        <end position="456"/>
    </location>
</feature>
<dbReference type="Pfam" id="PF01565">
    <property type="entry name" value="FAD_binding_4"/>
    <property type="match status" value="1"/>
</dbReference>
<feature type="region of interest" description="Disordered" evidence="5">
    <location>
        <begin position="319"/>
        <end position="358"/>
    </location>
</feature>
<keyword evidence="3" id="KW-0274">FAD</keyword>
<dbReference type="PANTHER" id="PTHR42973:SF54">
    <property type="entry name" value="FAD-BINDING PCMH-TYPE DOMAIN-CONTAINING PROTEIN"/>
    <property type="match status" value="1"/>
</dbReference>
<evidence type="ECO:0000256" key="4">
    <source>
        <dbReference type="ARBA" id="ARBA00023002"/>
    </source>
</evidence>
<dbReference type="InterPro" id="IPR050416">
    <property type="entry name" value="FAD-linked_Oxidoreductase"/>
</dbReference>
<dbReference type="OrthoDB" id="2151789at2759"/>
<evidence type="ECO:0000313" key="8">
    <source>
        <dbReference type="Proteomes" id="UP000284375"/>
    </source>
</evidence>
<comment type="caution">
    <text evidence="7">The sequence shown here is derived from an EMBL/GenBank/DDBJ whole genome shotgun (WGS) entry which is preliminary data.</text>
</comment>
<feature type="compositionally biased region" description="Basic and acidic residues" evidence="5">
    <location>
        <begin position="417"/>
        <end position="431"/>
    </location>
</feature>
<sequence>MASDTMPSTPIYHSERPDRPIRPLPKRRLRERLSPEVADSIKYPPAPQSTPALFSYPCNLKGALQEEESGSGTRDLPMDVSGRRTPRRHGAGAEGDLDEVNARRAVVARPPTESLGRSPRLLQKPDMSRQNHQQPPPPSAASSADGYDSFENTNNKKKRKIPTAGEMNGAHGLSDHGLNDAHSVAGGVAVIPDRPGENGSSITAPYYGTGNFVSSGQNISGPGRGRFGRARNAQSTGIISNAIANAEKLPALEGQENTSLLQQQKATPATTQFTFTCDSQVPGSLAWPGSDPRMSAPASMDYAQGAAGNYTHSRATQAYQSSTAPGASGQNGPASDRSLRGEAPPSATSERKNRRRAARDLHLQARKRREETARQNFVNPQKPEDQWICEFCEYERIFGYPPVALIRQYEIKDRKLRQQEEERRRVWEKAKARSRKGKKGKAPTKNNASNHASVHNHANDAHQALPMNNTHSQDTQSDVFDEDEYEGEGEGEGNYELEPNQPPVDFEAARKTQSGVARHNPGGTGAGGTRAEAVRLEGGRSRDTGLYEADRDRPWSQTCWIPAAAYVVLNSASEVASALAIIKKTGCKFAIRTSGHNPNVGFSSVDGNGVVLDLSGLAEKSLDNDGGVLHAGPGNRWGTVYTFLHEHGLSPIGGRGYPAFSSLYGIGPDGVKGSDGTIVEANANSHADLWRALKGGTSNFGIVTRFDIETHTEIKARYTIHLYNPSDYANINAATLAVQERMEEDPKVSIFTNFNKGFVAVFHMYADCLPESEQPKAFESFDKLLSKINTPLPETDGTVLSFVQVLSQMGHVPHSLKRKIGTLTTKLSSDLYNEVNEIWQEVSKKVPDGAMLHYTIQPLTTLAVQAGEDRGGNMLGLQKVPQCWWVFTAEWPQEPPGGSAVERAHTELLEGVEKLAREKGLLLDFLCPSFAGAEQSRRLMRGFGEKNLKQMQEVAAKYDPDAMFQKLQSDSFLLRYV</sequence>
<dbReference type="SUPFAM" id="SSF56176">
    <property type="entry name" value="FAD-binding/transporter-associated domain-like"/>
    <property type="match status" value="1"/>
</dbReference>
<dbReference type="STRING" id="252740.A0A423VAG9"/>
<evidence type="ECO:0000313" key="7">
    <source>
        <dbReference type="EMBL" id="ROV87806.1"/>
    </source>
</evidence>
<dbReference type="PROSITE" id="PS51387">
    <property type="entry name" value="FAD_PCMH"/>
    <property type="match status" value="1"/>
</dbReference>
<dbReference type="Proteomes" id="UP000284375">
    <property type="component" value="Unassembled WGS sequence"/>
</dbReference>
<feature type="compositionally biased region" description="Basic residues" evidence="5">
    <location>
        <begin position="432"/>
        <end position="442"/>
    </location>
</feature>
<gene>
    <name evidence="7" type="ORF">VSDG_09577</name>
</gene>
<feature type="region of interest" description="Disordered" evidence="5">
    <location>
        <begin position="1"/>
        <end position="179"/>
    </location>
</feature>
<accession>A0A423VAG9</accession>
<feature type="compositionally biased region" description="Polar residues" evidence="5">
    <location>
        <begin position="466"/>
        <end position="478"/>
    </location>
</feature>
<dbReference type="Gene3D" id="3.30.465.10">
    <property type="match status" value="1"/>
</dbReference>
<dbReference type="InterPro" id="IPR016166">
    <property type="entry name" value="FAD-bd_PCMH"/>
</dbReference>
<organism evidence="7 8">
    <name type="scientific">Cytospora chrysosperma</name>
    <name type="common">Cytospora canker fungus</name>
    <name type="synonym">Sphaeria chrysosperma</name>
    <dbReference type="NCBI Taxonomy" id="252740"/>
    <lineage>
        <taxon>Eukaryota</taxon>
        <taxon>Fungi</taxon>
        <taxon>Dikarya</taxon>
        <taxon>Ascomycota</taxon>
        <taxon>Pezizomycotina</taxon>
        <taxon>Sordariomycetes</taxon>
        <taxon>Sordariomycetidae</taxon>
        <taxon>Diaporthales</taxon>
        <taxon>Cytosporaceae</taxon>
        <taxon>Cytospora</taxon>
    </lineage>
</organism>
<name>A0A423VAG9_CYTCH</name>
<feature type="region of interest" description="Disordered" evidence="5">
    <location>
        <begin position="417"/>
        <end position="539"/>
    </location>
</feature>
<dbReference type="GO" id="GO:0016491">
    <property type="term" value="F:oxidoreductase activity"/>
    <property type="evidence" value="ECO:0007669"/>
    <property type="project" value="UniProtKB-KW"/>
</dbReference>
<evidence type="ECO:0000256" key="3">
    <source>
        <dbReference type="ARBA" id="ARBA00022827"/>
    </source>
</evidence>
<dbReference type="AlphaFoldDB" id="A0A423VAG9"/>
<proteinExistence type="inferred from homology"/>
<reference evidence="7 8" key="1">
    <citation type="submission" date="2015-09" db="EMBL/GenBank/DDBJ databases">
        <title>Host preference determinants of Valsa canker pathogens revealed by comparative genomics.</title>
        <authorList>
            <person name="Yin Z."/>
            <person name="Huang L."/>
        </authorList>
    </citation>
    <scope>NUCLEOTIDE SEQUENCE [LARGE SCALE GENOMIC DNA]</scope>
    <source>
        <strain evidence="7 8">YSFL</strain>
    </source>
</reference>
<evidence type="ECO:0000259" key="6">
    <source>
        <dbReference type="PROSITE" id="PS51387"/>
    </source>
</evidence>